<comment type="subcellular location">
    <subcellularLocation>
        <location evidence="10">Cell inner membrane</location>
    </subcellularLocation>
    <subcellularLocation>
        <location evidence="2">Cell membrane</location>
        <topology evidence="2">Single-pass membrane protein</topology>
    </subcellularLocation>
</comment>
<evidence type="ECO:0000313" key="12">
    <source>
        <dbReference type="Proteomes" id="UP001609186"/>
    </source>
</evidence>
<keyword evidence="4" id="KW-1003">Cell membrane</keyword>
<evidence type="ECO:0000256" key="4">
    <source>
        <dbReference type="ARBA" id="ARBA00022475"/>
    </source>
</evidence>
<dbReference type="Proteomes" id="UP001609186">
    <property type="component" value="Unassembled WGS sequence"/>
</dbReference>
<keyword evidence="11" id="KW-0969">Cilium</keyword>
<evidence type="ECO:0000256" key="2">
    <source>
        <dbReference type="ARBA" id="ARBA00004162"/>
    </source>
</evidence>
<keyword evidence="11" id="KW-0966">Cell projection</keyword>
<proteinExistence type="inferred from homology"/>
<sequence length="149" mass="16076">MKLSRKWIAAGVAVIALGGTGAAMLAMRTPFVGGGSPKAAPSTADAARYVSLDKLVVMLRSAEAARPRYMSIDLVFTASDEKAEKRVREQLPLLRALSYQALSEKTVADVMRMKPADFSILLNKTYEPTFGSKDARPFADVLVAKVIVD</sequence>
<name>A0ABW7L9K5_9BURK</name>
<organism evidence="11 12">
    <name type="scientific">Burkholderia semiarida</name>
    <dbReference type="NCBI Taxonomy" id="2843303"/>
    <lineage>
        <taxon>Bacteria</taxon>
        <taxon>Pseudomonadati</taxon>
        <taxon>Pseudomonadota</taxon>
        <taxon>Betaproteobacteria</taxon>
        <taxon>Burkholderiales</taxon>
        <taxon>Burkholderiaceae</taxon>
        <taxon>Burkholderia</taxon>
        <taxon>Burkholderia cepacia complex</taxon>
    </lineage>
</organism>
<keyword evidence="6" id="KW-0812">Transmembrane</keyword>
<dbReference type="EMBL" id="JBIMPM010000035">
    <property type="protein sequence ID" value="MFH5254422.1"/>
    <property type="molecule type" value="Genomic_DNA"/>
</dbReference>
<evidence type="ECO:0000256" key="3">
    <source>
        <dbReference type="ARBA" id="ARBA00008281"/>
    </source>
</evidence>
<keyword evidence="7 10" id="KW-0283">Flagellar rotation</keyword>
<evidence type="ECO:0000256" key="8">
    <source>
        <dbReference type="ARBA" id="ARBA00022989"/>
    </source>
</evidence>
<dbReference type="Pfam" id="PF03748">
    <property type="entry name" value="FliL"/>
    <property type="match status" value="1"/>
</dbReference>
<keyword evidence="11" id="KW-0282">Flagellum</keyword>
<accession>A0ABW7L9K5</accession>
<reference evidence="11 12" key="1">
    <citation type="submission" date="2024-10" db="EMBL/GenBank/DDBJ databases">
        <title>Burkholderia semiarida in Mexico.</title>
        <authorList>
            <person name="Estrada P."/>
        </authorList>
    </citation>
    <scope>NUCLEOTIDE SEQUENCE [LARGE SCALE GENOMIC DNA]</scope>
    <source>
        <strain evidence="11 12">CLM7-1</strain>
    </source>
</reference>
<keyword evidence="12" id="KW-1185">Reference proteome</keyword>
<dbReference type="RefSeq" id="WP_395130478.1">
    <property type="nucleotide sequence ID" value="NZ_JBIMPM010000035.1"/>
</dbReference>
<keyword evidence="9 10" id="KW-0472">Membrane</keyword>
<dbReference type="InterPro" id="IPR005503">
    <property type="entry name" value="FliL"/>
</dbReference>
<evidence type="ECO:0000313" key="11">
    <source>
        <dbReference type="EMBL" id="MFH5254422.1"/>
    </source>
</evidence>
<evidence type="ECO:0000256" key="6">
    <source>
        <dbReference type="ARBA" id="ARBA00022692"/>
    </source>
</evidence>
<evidence type="ECO:0000256" key="1">
    <source>
        <dbReference type="ARBA" id="ARBA00002254"/>
    </source>
</evidence>
<keyword evidence="5 10" id="KW-0145">Chemotaxis</keyword>
<protein>
    <recommendedName>
        <fullName evidence="10">Flagellar protein FliL</fullName>
    </recommendedName>
</protein>
<comment type="caution">
    <text evidence="11">The sequence shown here is derived from an EMBL/GenBank/DDBJ whole genome shotgun (WGS) entry which is preliminary data.</text>
</comment>
<evidence type="ECO:0000256" key="5">
    <source>
        <dbReference type="ARBA" id="ARBA00022500"/>
    </source>
</evidence>
<evidence type="ECO:0000256" key="10">
    <source>
        <dbReference type="RuleBase" id="RU364125"/>
    </source>
</evidence>
<keyword evidence="8" id="KW-1133">Transmembrane helix</keyword>
<comment type="function">
    <text evidence="1 10">Controls the rotational direction of flagella during chemotaxis.</text>
</comment>
<evidence type="ECO:0000256" key="7">
    <source>
        <dbReference type="ARBA" id="ARBA00022779"/>
    </source>
</evidence>
<comment type="similarity">
    <text evidence="3 10">Belongs to the FliL family.</text>
</comment>
<keyword evidence="10" id="KW-0997">Cell inner membrane</keyword>
<evidence type="ECO:0000256" key="9">
    <source>
        <dbReference type="ARBA" id="ARBA00023136"/>
    </source>
</evidence>
<gene>
    <name evidence="11" type="ORF">ACGTRS_24635</name>
</gene>